<protein>
    <submittedName>
        <fullName evidence="1">Uncharacterized protein</fullName>
    </submittedName>
</protein>
<reference evidence="1" key="1">
    <citation type="submission" date="2016-10" db="EMBL/GenBank/DDBJ databases">
        <authorList>
            <person name="de Groot N.N."/>
        </authorList>
    </citation>
    <scope>NUCLEOTIDE SEQUENCE</scope>
</reference>
<name>A0A1W1C8I0_9ZZZZ</name>
<accession>A0A1W1C8I0</accession>
<dbReference type="AlphaFoldDB" id="A0A1W1C8I0"/>
<dbReference type="EMBL" id="FPHD01000058">
    <property type="protein sequence ID" value="SFV62059.1"/>
    <property type="molecule type" value="Genomic_DNA"/>
</dbReference>
<proteinExistence type="predicted"/>
<sequence>MPNRKHTKLLHEGKYVAEVEIEIIDNENAWSPYISLDDTLKLDTVRELLREENITEAKKYGKVYILKPVAA</sequence>
<organism evidence="1">
    <name type="scientific">hydrothermal vent metagenome</name>
    <dbReference type="NCBI Taxonomy" id="652676"/>
    <lineage>
        <taxon>unclassified sequences</taxon>
        <taxon>metagenomes</taxon>
        <taxon>ecological metagenomes</taxon>
    </lineage>
</organism>
<evidence type="ECO:0000313" key="1">
    <source>
        <dbReference type="EMBL" id="SFV62059.1"/>
    </source>
</evidence>
<gene>
    <name evidence="1" type="ORF">MNB_SV-8-110</name>
</gene>